<dbReference type="Proteomes" id="UP000290172">
    <property type="component" value="Unassembled WGS sequence"/>
</dbReference>
<dbReference type="AlphaFoldDB" id="A0A4Q0YJ13"/>
<gene>
    <name evidence="2" type="ORF">CRV08_03610</name>
</gene>
<keyword evidence="1" id="KW-0812">Transmembrane</keyword>
<name>A0A4Q0YJ13_9BACT</name>
<dbReference type="EMBL" id="PDKJ01000003">
    <property type="protein sequence ID" value="RXJ69109.1"/>
    <property type="molecule type" value="Genomic_DNA"/>
</dbReference>
<sequence>MKLIAIFFIFLALLSLIFNVSHPLGMSGKSVEYYNSLENRLIVGCTQLFIGLLFLYYGNKKKEKNEIYTKCPNCKEVFDKNTLKNGKCPNCKNVDTIELEEYYEKFPDEEIE</sequence>
<feature type="transmembrane region" description="Helical" evidence="1">
    <location>
        <begin position="39"/>
        <end position="57"/>
    </location>
</feature>
<accession>A0A4Q0YJ13</accession>
<proteinExistence type="predicted"/>
<keyword evidence="1" id="KW-0472">Membrane</keyword>
<evidence type="ECO:0000313" key="3">
    <source>
        <dbReference type="Proteomes" id="UP000290172"/>
    </source>
</evidence>
<evidence type="ECO:0000313" key="2">
    <source>
        <dbReference type="EMBL" id="RXJ69109.1"/>
    </source>
</evidence>
<dbReference type="RefSeq" id="WP_128979179.1">
    <property type="nucleotide sequence ID" value="NZ_PDKJ01000003.1"/>
</dbReference>
<keyword evidence="1" id="KW-1133">Transmembrane helix</keyword>
<reference evidence="2 3" key="1">
    <citation type="submission" date="2017-10" db="EMBL/GenBank/DDBJ databases">
        <title>Genomics of the genus Arcobacter.</title>
        <authorList>
            <person name="Perez-Cataluna A."/>
            <person name="Figueras M.J."/>
        </authorList>
    </citation>
    <scope>NUCLEOTIDE SEQUENCE [LARGE SCALE GENOMIC DNA]</scope>
    <source>
        <strain evidence="2 3">CECT 8993</strain>
    </source>
</reference>
<evidence type="ECO:0000256" key="1">
    <source>
        <dbReference type="SAM" id="Phobius"/>
    </source>
</evidence>
<organism evidence="2 3">
    <name type="scientific">Halarcobacter ebronensis</name>
    <dbReference type="NCBI Taxonomy" id="1462615"/>
    <lineage>
        <taxon>Bacteria</taxon>
        <taxon>Pseudomonadati</taxon>
        <taxon>Campylobacterota</taxon>
        <taxon>Epsilonproteobacteria</taxon>
        <taxon>Campylobacterales</taxon>
        <taxon>Arcobacteraceae</taxon>
        <taxon>Halarcobacter</taxon>
    </lineage>
</organism>
<protein>
    <submittedName>
        <fullName evidence="2">Uncharacterized protein</fullName>
    </submittedName>
</protein>
<comment type="caution">
    <text evidence="2">The sequence shown here is derived from an EMBL/GenBank/DDBJ whole genome shotgun (WGS) entry which is preliminary data.</text>
</comment>